<dbReference type="PANTHER" id="PTHR37813:SF1">
    <property type="entry name" value="FELS-2 PROPHAGE PROTEIN"/>
    <property type="match status" value="1"/>
</dbReference>
<feature type="transmembrane region" description="Helical" evidence="3">
    <location>
        <begin position="591"/>
        <end position="611"/>
    </location>
</feature>
<keyword evidence="2" id="KW-0175">Coiled coil</keyword>
<dbReference type="Pfam" id="PF10145">
    <property type="entry name" value="PhageMin_Tail"/>
    <property type="match status" value="1"/>
</dbReference>
<evidence type="ECO:0000256" key="3">
    <source>
        <dbReference type="SAM" id="Phobius"/>
    </source>
</evidence>
<feature type="transmembrane region" description="Helical" evidence="3">
    <location>
        <begin position="536"/>
        <end position="558"/>
    </location>
</feature>
<dbReference type="InterPro" id="IPR010090">
    <property type="entry name" value="Phage_tape_meas"/>
</dbReference>
<dbReference type="EMBL" id="QQAV01000010">
    <property type="protein sequence ID" value="RDI20719.1"/>
    <property type="molecule type" value="Genomic_DNA"/>
</dbReference>
<keyword evidence="3" id="KW-0812">Transmembrane</keyword>
<feature type="transmembrane region" description="Helical" evidence="3">
    <location>
        <begin position="623"/>
        <end position="643"/>
    </location>
</feature>
<evidence type="ECO:0000259" key="4">
    <source>
        <dbReference type="Pfam" id="PF10145"/>
    </source>
</evidence>
<evidence type="ECO:0000313" key="6">
    <source>
        <dbReference type="Proteomes" id="UP000255265"/>
    </source>
</evidence>
<dbReference type="NCBIfam" id="TIGR01760">
    <property type="entry name" value="tape_meas_TP901"/>
    <property type="match status" value="1"/>
</dbReference>
<keyword evidence="3" id="KW-1133">Transmembrane helix</keyword>
<dbReference type="PANTHER" id="PTHR37813">
    <property type="entry name" value="FELS-2 PROPHAGE PROTEIN"/>
    <property type="match status" value="1"/>
</dbReference>
<gene>
    <name evidence="5" type="ORF">DFR41_110127</name>
</gene>
<organism evidence="5 6">
    <name type="scientific">Pseudacidovorax intermedius</name>
    <dbReference type="NCBI Taxonomy" id="433924"/>
    <lineage>
        <taxon>Bacteria</taxon>
        <taxon>Pseudomonadati</taxon>
        <taxon>Pseudomonadota</taxon>
        <taxon>Betaproteobacteria</taxon>
        <taxon>Burkholderiales</taxon>
        <taxon>Comamonadaceae</taxon>
        <taxon>Pseudacidovorax</taxon>
    </lineage>
</organism>
<accession>A0A370FBY3</accession>
<feature type="transmembrane region" description="Helical" evidence="3">
    <location>
        <begin position="565"/>
        <end position="585"/>
    </location>
</feature>
<dbReference type="OrthoDB" id="8019720at2"/>
<name>A0A370FBY3_9BURK</name>
<keyword evidence="1" id="KW-1188">Viral release from host cell</keyword>
<keyword evidence="3" id="KW-0472">Membrane</keyword>
<feature type="coiled-coil region" evidence="2">
    <location>
        <begin position="28"/>
        <end position="75"/>
    </location>
</feature>
<sequence>MAGPLKLEIILSMVDKAMAPLRGVDRQSKALAASLKQSREALRGLERQQQQVEGIQKQQAALDNQTRSLKQLDAQLGAVIAAEGVHSKQAAKLSQQLTTQTIAYNRQRERLDELQATARKAGLGNLGAAQQRLKADIEATNASMAAQRARLQALAEVRDKRSQALGRAAMLGATGAAAVVAGRAAAAPVQRTLGAYSDQENAATQLKASMMVADGSAPEELQRITELATRLGDRLPGTTADFLEMMTMLKRQGLSAQTILGGTGEAAALLGVQLRMPVTEAAEFAAKMQDATQSTETEMLGLMDMIQRTFYLGVDSGNMLQGFSKMSPVLGILKQKGVQAANTLAPLLVMMDQTGMRGESAGNAIRKMFQAGLDEKKVGKANKMLAQAHAGFALSFTDKAGNFAGLDNLFAQLEKLKTIGSDTQRISIIKEVFGDDAENLQVINTIMEKGRAGYEEVAAKMAAQADLRKRVDVQLATLSNVLEAAQGSATNVLASIGETIAGDAKGLIQWLGDTSAAIGNWVKEHPALTAAIVRTVAAIAGLLMVFGVLKIMAAAVLGPFAMARAVFGLLGLNIGTASTALRGLALVMRGLIFTPMGLALTALAVAAYLLYTRWDDVRAGAIALWQDLSAAFAAGVAAVGAAFDRLMGWAQRTWQGITTTLGGLWSDVTATLATLPQRFFEFGANIIQGLANGITNRISLVRDAIGQAADGAVGWFKDKLGIRSPSRVFIEAGANIAQGAALGIDRTAPQVRAAALGMAAASLVALPAMALPAVGQPAGLGAPAPAHAPLASARNTGPSLVVQGDTVHLTIQAGAGVDPAAIAQLVRAELARHEQAKAARLRGAYVDYGN</sequence>
<evidence type="ECO:0000256" key="2">
    <source>
        <dbReference type="SAM" id="Coils"/>
    </source>
</evidence>
<dbReference type="RefSeq" id="WP_114804229.1">
    <property type="nucleotide sequence ID" value="NZ_QQAV01000010.1"/>
</dbReference>
<proteinExistence type="predicted"/>
<dbReference type="Proteomes" id="UP000255265">
    <property type="component" value="Unassembled WGS sequence"/>
</dbReference>
<comment type="caution">
    <text evidence="5">The sequence shown here is derived from an EMBL/GenBank/DDBJ whole genome shotgun (WGS) entry which is preliminary data.</text>
</comment>
<protein>
    <submittedName>
        <fullName evidence="5">TP901 family phage tail tape measure protein</fullName>
    </submittedName>
</protein>
<dbReference type="AlphaFoldDB" id="A0A370FBY3"/>
<reference evidence="5 6" key="1">
    <citation type="submission" date="2018-07" db="EMBL/GenBank/DDBJ databases">
        <title>Genomic Encyclopedia of Type Strains, Phase IV (KMG-IV): sequencing the most valuable type-strain genomes for metagenomic binning, comparative biology and taxonomic classification.</title>
        <authorList>
            <person name="Goeker M."/>
        </authorList>
    </citation>
    <scope>NUCLEOTIDE SEQUENCE [LARGE SCALE GENOMIC DNA]</scope>
    <source>
        <strain evidence="5 6">DSM 21352</strain>
    </source>
</reference>
<evidence type="ECO:0000256" key="1">
    <source>
        <dbReference type="ARBA" id="ARBA00022612"/>
    </source>
</evidence>
<evidence type="ECO:0000313" key="5">
    <source>
        <dbReference type="EMBL" id="RDI20719.1"/>
    </source>
</evidence>
<feature type="domain" description="Phage tail tape measure protein" evidence="4">
    <location>
        <begin position="226"/>
        <end position="434"/>
    </location>
</feature>
<keyword evidence="6" id="KW-1185">Reference proteome</keyword>